<dbReference type="PANTHER" id="PTHR12526:SF572">
    <property type="entry name" value="BLL5144 PROTEIN"/>
    <property type="match status" value="1"/>
</dbReference>
<dbReference type="RefSeq" id="WP_069413243.1">
    <property type="nucleotide sequence ID" value="NZ_JACKUL010000026.1"/>
</dbReference>
<dbReference type="Pfam" id="PF13692">
    <property type="entry name" value="Glyco_trans_1_4"/>
    <property type="match status" value="1"/>
</dbReference>
<proteinExistence type="predicted"/>
<accession>A0A1E3RLU3</accession>
<keyword evidence="2" id="KW-1185">Reference proteome</keyword>
<organism evidence="1 2">
    <name type="scientific">Mycolicibacterium flavescens</name>
    <name type="common">Mycobacterium flavescens</name>
    <dbReference type="NCBI Taxonomy" id="1776"/>
    <lineage>
        <taxon>Bacteria</taxon>
        <taxon>Bacillati</taxon>
        <taxon>Actinomycetota</taxon>
        <taxon>Actinomycetes</taxon>
        <taxon>Mycobacteriales</taxon>
        <taxon>Mycobacteriaceae</taxon>
        <taxon>Mycolicibacterium</taxon>
    </lineage>
</organism>
<evidence type="ECO:0008006" key="3">
    <source>
        <dbReference type="Google" id="ProtNLM"/>
    </source>
</evidence>
<protein>
    <recommendedName>
        <fullName evidence="3">Glycosyl transferase family 1</fullName>
    </recommendedName>
</protein>
<evidence type="ECO:0000313" key="1">
    <source>
        <dbReference type="EMBL" id="ODQ90853.1"/>
    </source>
</evidence>
<gene>
    <name evidence="1" type="ORF">BHQ18_09040</name>
</gene>
<comment type="caution">
    <text evidence="1">The sequence shown here is derived from an EMBL/GenBank/DDBJ whole genome shotgun (WGS) entry which is preliminary data.</text>
</comment>
<name>A0A1E3RLU3_MYCFV</name>
<dbReference type="Proteomes" id="UP000094053">
    <property type="component" value="Unassembled WGS sequence"/>
</dbReference>
<sequence length="358" mass="37723">MPTIQAVKPVARQRVRRLSILDTPTPDACALARFGAGLSRAMERAHVDTRVVDASLLGHADVAIVQHDCDAASGELADHVGRLSVPSIAVLHSVPKSPTAQQRSSVHAIAAAADRLVVMSRAAYACLSREYAVDRGRIAVVPYGATIPGPMRMKRPSRPTILTWGWLAPGDGVERVIDAMASLKDVPGQPRYVVAGPTHPRVLAVDGDSYRDARIEQARRTGVTGSVSLDARHYDGVMLSTLLQQAAVIVLPYDTTEQTASAVLVEAIAHGRPVVATAFPHAVELLSNGAGAVVDHDDADGLAAVLRQVVTQPRLSGAMAAEARRLAPDMAWSAVAAEYLRLANELVAQLAGASAAPD</sequence>
<dbReference type="Gene3D" id="3.40.50.2000">
    <property type="entry name" value="Glycogen Phosphorylase B"/>
    <property type="match status" value="2"/>
</dbReference>
<evidence type="ECO:0000313" key="2">
    <source>
        <dbReference type="Proteomes" id="UP000094053"/>
    </source>
</evidence>
<dbReference type="PANTHER" id="PTHR12526">
    <property type="entry name" value="GLYCOSYLTRANSFERASE"/>
    <property type="match status" value="1"/>
</dbReference>
<dbReference type="EMBL" id="MIHA01000005">
    <property type="protein sequence ID" value="ODQ90853.1"/>
    <property type="molecule type" value="Genomic_DNA"/>
</dbReference>
<reference evidence="2" key="1">
    <citation type="submission" date="2016-09" db="EMBL/GenBank/DDBJ databases">
        <authorList>
            <person name="Greninger A.L."/>
            <person name="Jerome K.R."/>
            <person name="Mcnair B."/>
            <person name="Wallis C."/>
            <person name="Fang F."/>
        </authorList>
    </citation>
    <scope>NUCLEOTIDE SEQUENCE [LARGE SCALE GENOMIC DNA]</scope>
    <source>
        <strain evidence="2">M6</strain>
    </source>
</reference>
<dbReference type="OrthoDB" id="9765330at2"/>
<dbReference type="SUPFAM" id="SSF53756">
    <property type="entry name" value="UDP-Glycosyltransferase/glycogen phosphorylase"/>
    <property type="match status" value="1"/>
</dbReference>
<dbReference type="AlphaFoldDB" id="A0A1E3RLU3"/>
<dbReference type="STRING" id="1776.BHQ18_09040"/>